<evidence type="ECO:0000256" key="3">
    <source>
        <dbReference type="ARBA" id="ARBA00007084"/>
    </source>
</evidence>
<organism evidence="11 12">
    <name type="scientific">Ascodesmis nigricans</name>
    <dbReference type="NCBI Taxonomy" id="341454"/>
    <lineage>
        <taxon>Eukaryota</taxon>
        <taxon>Fungi</taxon>
        <taxon>Dikarya</taxon>
        <taxon>Ascomycota</taxon>
        <taxon>Pezizomycotina</taxon>
        <taxon>Pezizomycetes</taxon>
        <taxon>Pezizales</taxon>
        <taxon>Ascodesmidaceae</taxon>
        <taxon>Ascodesmis</taxon>
    </lineage>
</organism>
<comment type="similarity">
    <text evidence="3">Belongs to the CSN3 family.</text>
</comment>
<feature type="domain" description="PCI" evidence="9">
    <location>
        <begin position="300"/>
        <end position="378"/>
    </location>
</feature>
<reference evidence="11 12" key="1">
    <citation type="submission" date="2019-04" db="EMBL/GenBank/DDBJ databases">
        <title>Comparative genomics and transcriptomics to analyze fruiting body development in filamentous ascomycetes.</title>
        <authorList>
            <consortium name="DOE Joint Genome Institute"/>
            <person name="Lutkenhaus R."/>
            <person name="Traeger S."/>
            <person name="Breuer J."/>
            <person name="Kuo A."/>
            <person name="Lipzen A."/>
            <person name="Pangilinan J."/>
            <person name="Dilworth D."/>
            <person name="Sandor L."/>
            <person name="Poggeler S."/>
            <person name="Barry K."/>
            <person name="Grigoriev I.V."/>
            <person name="Nowrousian M."/>
        </authorList>
    </citation>
    <scope>NUCLEOTIDE SEQUENCE [LARGE SCALE GENOMIC DNA]</scope>
    <source>
        <strain evidence="11 12">CBS 389.68</strain>
    </source>
</reference>
<accession>A0A4S2N5M6</accession>
<evidence type="ECO:0000259" key="10">
    <source>
        <dbReference type="Pfam" id="PF22788"/>
    </source>
</evidence>
<evidence type="ECO:0000259" key="9">
    <source>
        <dbReference type="Pfam" id="PF01399"/>
    </source>
</evidence>
<sequence length="480" mass="52991">MEQLVATLTHYPTAQNLSDVELDQQCKELLSGCLNNVPVHHLTGAVGDRDILSLLDPGINTLAYLFVLCAKLDLGGVAALQTDWRNVAGFLTSYDPRQIKYGLKEFRRTVERFVQFMEGNHKPIVAVKALKKAILRSSNPSTFSFMHLLFARACLKANCFRDALAVLDIDVFDFPLSKNYMEGSQDIRGSEVSYQDVLSYFLYGAMLYHGVKNWERAFDLIQTAVIAPGSGLSKIQVEAYKKYVLTGLLLNGKVPPTLKSLSPNAVRIYRTIARAYETFGSAFMTRDAELFSKEAALTADTFAQDGNSGLAQQCMEAFRHQQIIALKDTYVTLGVDEIAQKKFDVSGRGGDAGSKEETERVILGMIERGQIKATLSHSSPDPAASKTTVSFAGDATADAVDGLALEEQIMRIVSLSIQVKSMDRKMGISNEYLQFLTRASKGNGGFPSLMQMDPEILDEYGGGWGDDDDMDEMQDNDEPW</sequence>
<dbReference type="Proteomes" id="UP000298138">
    <property type="component" value="Unassembled WGS sequence"/>
</dbReference>
<dbReference type="InParanoid" id="A0A4S2N5M6"/>
<feature type="domain" description="COP9 signalosome complex subunit 3 N-terminal helical repeats" evidence="10">
    <location>
        <begin position="50"/>
        <end position="260"/>
    </location>
</feature>
<dbReference type="InterPro" id="IPR055089">
    <property type="entry name" value="COP9_N"/>
</dbReference>
<dbReference type="GO" id="GO:0008180">
    <property type="term" value="C:COP9 signalosome"/>
    <property type="evidence" value="ECO:0007669"/>
    <property type="project" value="UniProtKB-KW"/>
</dbReference>
<dbReference type="EMBL" id="ML220112">
    <property type="protein sequence ID" value="TGZ84473.1"/>
    <property type="molecule type" value="Genomic_DNA"/>
</dbReference>
<evidence type="ECO:0000256" key="7">
    <source>
        <dbReference type="ARBA" id="ARBA00023242"/>
    </source>
</evidence>
<dbReference type="GO" id="GO:0005737">
    <property type="term" value="C:cytoplasm"/>
    <property type="evidence" value="ECO:0007669"/>
    <property type="project" value="UniProtKB-SubCell"/>
</dbReference>
<evidence type="ECO:0000313" key="12">
    <source>
        <dbReference type="Proteomes" id="UP000298138"/>
    </source>
</evidence>
<keyword evidence="6" id="KW-0736">Signalosome</keyword>
<evidence type="ECO:0000256" key="8">
    <source>
        <dbReference type="SAM" id="MobiDB-lite"/>
    </source>
</evidence>
<evidence type="ECO:0000313" key="11">
    <source>
        <dbReference type="EMBL" id="TGZ84473.1"/>
    </source>
</evidence>
<dbReference type="PANTHER" id="PTHR10758:SF1">
    <property type="entry name" value="COP9 SIGNALOSOME COMPLEX SUBUNIT 3"/>
    <property type="match status" value="1"/>
</dbReference>
<dbReference type="Pfam" id="PF01399">
    <property type="entry name" value="PCI"/>
    <property type="match status" value="1"/>
</dbReference>
<evidence type="ECO:0000256" key="2">
    <source>
        <dbReference type="ARBA" id="ARBA00004496"/>
    </source>
</evidence>
<dbReference type="PANTHER" id="PTHR10758">
    <property type="entry name" value="26S PROTEASOME NON-ATPASE REGULATORY SUBUNIT 3/COP9 SIGNALOSOME COMPLEX SUBUNIT 3"/>
    <property type="match status" value="1"/>
</dbReference>
<keyword evidence="12" id="KW-1185">Reference proteome</keyword>
<gene>
    <name evidence="11" type="ORF">EX30DRAFT_391924</name>
</gene>
<name>A0A4S2N5M6_9PEZI</name>
<dbReference type="OrthoDB" id="29061at2759"/>
<dbReference type="AlphaFoldDB" id="A0A4S2N5M6"/>
<evidence type="ECO:0000256" key="1">
    <source>
        <dbReference type="ARBA" id="ARBA00004123"/>
    </source>
</evidence>
<dbReference type="InterPro" id="IPR000717">
    <property type="entry name" value="PCI_dom"/>
</dbReference>
<dbReference type="Pfam" id="PF22788">
    <property type="entry name" value="COP9_hel_rpt"/>
    <property type="match status" value="1"/>
</dbReference>
<keyword evidence="7" id="KW-0539">Nucleus</keyword>
<evidence type="ECO:0000256" key="4">
    <source>
        <dbReference type="ARBA" id="ARBA00014878"/>
    </source>
</evidence>
<dbReference type="InterPro" id="IPR050756">
    <property type="entry name" value="CSN3"/>
</dbReference>
<dbReference type="GO" id="GO:0006511">
    <property type="term" value="P:ubiquitin-dependent protein catabolic process"/>
    <property type="evidence" value="ECO:0007669"/>
    <property type="project" value="TreeGrafter"/>
</dbReference>
<feature type="compositionally biased region" description="Acidic residues" evidence="8">
    <location>
        <begin position="465"/>
        <end position="480"/>
    </location>
</feature>
<dbReference type="STRING" id="341454.A0A4S2N5M6"/>
<keyword evidence="5" id="KW-0963">Cytoplasm</keyword>
<proteinExistence type="inferred from homology"/>
<protein>
    <recommendedName>
        <fullName evidence="4">COP9 signalosome complex subunit 3</fullName>
    </recommendedName>
</protein>
<comment type="subcellular location">
    <subcellularLocation>
        <location evidence="2">Cytoplasm</location>
    </subcellularLocation>
    <subcellularLocation>
        <location evidence="1">Nucleus</location>
    </subcellularLocation>
</comment>
<feature type="region of interest" description="Disordered" evidence="8">
    <location>
        <begin position="461"/>
        <end position="480"/>
    </location>
</feature>
<evidence type="ECO:0000256" key="5">
    <source>
        <dbReference type="ARBA" id="ARBA00022490"/>
    </source>
</evidence>
<evidence type="ECO:0000256" key="6">
    <source>
        <dbReference type="ARBA" id="ARBA00022790"/>
    </source>
</evidence>